<sequence>MNIKNIILCLMVLSGLSGCSKYYIPTYETFVERVLEPKIGTSVIPKTNQNHREIYDENRYIYVMHYPKGCYYAYLTNRDDKPEIVQEWIILSGKENCKITESFVLLQ</sequence>
<dbReference type="PROSITE" id="PS51257">
    <property type="entry name" value="PROKAR_LIPOPROTEIN"/>
    <property type="match status" value="1"/>
</dbReference>
<gene>
    <name evidence="1" type="ORF">CMUC_1926</name>
</gene>
<dbReference type="Proteomes" id="UP000503264">
    <property type="component" value="Chromosome"/>
</dbReference>
<dbReference type="AlphaFoldDB" id="A0A6G5QJA7"/>
<accession>A0A6G5QJA7</accession>
<reference evidence="1 2" key="1">
    <citation type="submission" date="2016-07" db="EMBL/GenBank/DDBJ databases">
        <title>Comparative genomics of the Campylobacter concisus group.</title>
        <authorList>
            <person name="Miller W.G."/>
            <person name="Yee E."/>
            <person name="Chapman M.H."/>
            <person name="Huynh S."/>
            <person name="Bono J.L."/>
            <person name="On S.L.W."/>
            <person name="StLeger J."/>
            <person name="Foster G."/>
            <person name="Parker C.T."/>
        </authorList>
    </citation>
    <scope>NUCLEOTIDE SEQUENCE [LARGE SCALE GENOMIC DNA]</scope>
    <source>
        <strain evidence="1 2">CCUG 21559</strain>
    </source>
</reference>
<protein>
    <recommendedName>
        <fullName evidence="3">Lipoprotein</fullName>
    </recommendedName>
</protein>
<dbReference type="RefSeq" id="WP_171994302.1">
    <property type="nucleotide sequence ID" value="NZ_CP012542.1"/>
</dbReference>
<organism evidence="1 2">
    <name type="scientific">Campylobacter mucosalis CCUG 21559</name>
    <dbReference type="NCBI Taxonomy" id="1032067"/>
    <lineage>
        <taxon>Bacteria</taxon>
        <taxon>Pseudomonadati</taxon>
        <taxon>Campylobacterota</taxon>
        <taxon>Epsilonproteobacteria</taxon>
        <taxon>Campylobacterales</taxon>
        <taxon>Campylobacteraceae</taxon>
        <taxon>Campylobacter</taxon>
    </lineage>
</organism>
<keyword evidence="2" id="KW-1185">Reference proteome</keyword>
<name>A0A6G5QJA7_9BACT</name>
<dbReference type="EMBL" id="CP012542">
    <property type="protein sequence ID" value="QCD45667.1"/>
    <property type="molecule type" value="Genomic_DNA"/>
</dbReference>
<proteinExistence type="predicted"/>
<evidence type="ECO:0000313" key="1">
    <source>
        <dbReference type="EMBL" id="QCD45667.1"/>
    </source>
</evidence>
<evidence type="ECO:0008006" key="3">
    <source>
        <dbReference type="Google" id="ProtNLM"/>
    </source>
</evidence>
<evidence type="ECO:0000313" key="2">
    <source>
        <dbReference type="Proteomes" id="UP000503264"/>
    </source>
</evidence>